<reference evidence="3 4" key="1">
    <citation type="submission" date="2023-11" db="EMBL/GenBank/DDBJ databases">
        <authorList>
            <person name="Okamura Y."/>
        </authorList>
    </citation>
    <scope>NUCLEOTIDE SEQUENCE [LARGE SCALE GENOMIC DNA]</scope>
</reference>
<dbReference type="Proteomes" id="UP001497472">
    <property type="component" value="Unassembled WGS sequence"/>
</dbReference>
<feature type="transmembrane region" description="Helical" evidence="1">
    <location>
        <begin position="88"/>
        <end position="110"/>
    </location>
</feature>
<dbReference type="InterPro" id="IPR054291">
    <property type="entry name" value="DUF7027"/>
</dbReference>
<evidence type="ECO:0000256" key="1">
    <source>
        <dbReference type="SAM" id="Phobius"/>
    </source>
</evidence>
<proteinExistence type="predicted"/>
<comment type="caution">
    <text evidence="3">The sequence shown here is derived from an EMBL/GenBank/DDBJ whole genome shotgun (WGS) entry which is preliminary data.</text>
</comment>
<evidence type="ECO:0000259" key="2">
    <source>
        <dbReference type="Pfam" id="PF22954"/>
    </source>
</evidence>
<gene>
    <name evidence="3" type="ORF">LNINA_LOCUS3124</name>
</gene>
<evidence type="ECO:0000313" key="4">
    <source>
        <dbReference type="Proteomes" id="UP001497472"/>
    </source>
</evidence>
<organism evidence="3 4">
    <name type="scientific">Leptosia nina</name>
    <dbReference type="NCBI Taxonomy" id="320188"/>
    <lineage>
        <taxon>Eukaryota</taxon>
        <taxon>Metazoa</taxon>
        <taxon>Ecdysozoa</taxon>
        <taxon>Arthropoda</taxon>
        <taxon>Hexapoda</taxon>
        <taxon>Insecta</taxon>
        <taxon>Pterygota</taxon>
        <taxon>Neoptera</taxon>
        <taxon>Endopterygota</taxon>
        <taxon>Lepidoptera</taxon>
        <taxon>Glossata</taxon>
        <taxon>Ditrysia</taxon>
        <taxon>Papilionoidea</taxon>
        <taxon>Pieridae</taxon>
        <taxon>Pierinae</taxon>
        <taxon>Leptosia</taxon>
    </lineage>
</organism>
<name>A0AAV1J4F4_9NEOP</name>
<accession>A0AAV1J4F4</accession>
<dbReference type="AlphaFoldDB" id="A0AAV1J4F4"/>
<dbReference type="EMBL" id="CAVLEF010000004">
    <property type="protein sequence ID" value="CAK1543304.1"/>
    <property type="molecule type" value="Genomic_DNA"/>
</dbReference>
<feature type="transmembrane region" description="Helical" evidence="1">
    <location>
        <begin position="122"/>
        <end position="140"/>
    </location>
</feature>
<feature type="transmembrane region" description="Helical" evidence="1">
    <location>
        <begin position="54"/>
        <end position="76"/>
    </location>
</feature>
<feature type="transmembrane region" description="Helical" evidence="1">
    <location>
        <begin position="20"/>
        <end position="42"/>
    </location>
</feature>
<keyword evidence="1" id="KW-1133">Transmembrane helix</keyword>
<keyword evidence="1" id="KW-0472">Membrane</keyword>
<evidence type="ECO:0000313" key="3">
    <source>
        <dbReference type="EMBL" id="CAK1543304.1"/>
    </source>
</evidence>
<protein>
    <recommendedName>
        <fullName evidence="2">DUF7027 domain-containing protein</fullName>
    </recommendedName>
</protein>
<dbReference type="Pfam" id="PF22954">
    <property type="entry name" value="DUF7027"/>
    <property type="match status" value="1"/>
</dbReference>
<feature type="domain" description="DUF7027" evidence="2">
    <location>
        <begin position="17"/>
        <end position="108"/>
    </location>
</feature>
<keyword evidence="4" id="KW-1185">Reference proteome</keyword>
<keyword evidence="1" id="KW-0812">Transmembrane</keyword>
<sequence length="176" mass="19825">MCLPVSKCCCCISLSVGAKIVAILSLIASTCTTLLYGTATMLPRPDSEFRRITHMVVAVAAVIKFIMACLMTYGTFQKKPKFLLPWLLTAWLYSVVLILISLFGSILIALKVPKNMETTSEVSTMVSAYFIYAIILYYFASVVNSRREEMIRDRQIKFTYVSHRLIGPRVLPKTYT</sequence>